<sequence length="143" mass="15832">MILDANFLIDLDNDRPEAIETARRIEREGLPRRIPRIVMFELWVAVGKGTRTEHNRRKFERLLDGLPQVELTAPIAKRAGEIEGETQAADPNDIGVGSADAIIAATAIELEEPVVTDDTRDFVNRIQKQAGVSGLNVELYAAD</sequence>
<dbReference type="GO" id="GO:0016787">
    <property type="term" value="F:hydrolase activity"/>
    <property type="evidence" value="ECO:0007669"/>
    <property type="project" value="UniProtKB-KW"/>
</dbReference>
<comment type="cofactor">
    <cofactor evidence="1 8">
        <name>Mg(2+)</name>
        <dbReference type="ChEBI" id="CHEBI:18420"/>
    </cofactor>
</comment>
<gene>
    <name evidence="8" type="primary">vapC</name>
    <name evidence="10" type="ORF">ACFQKE_14730</name>
</gene>
<keyword evidence="8" id="KW-0800">Toxin</keyword>
<comment type="function">
    <text evidence="8">Toxic component of a toxin-antitoxin (TA) system. An RNase.</text>
</comment>
<evidence type="ECO:0000313" key="10">
    <source>
        <dbReference type="EMBL" id="MFC7256539.1"/>
    </source>
</evidence>
<dbReference type="SUPFAM" id="SSF88723">
    <property type="entry name" value="PIN domain-like"/>
    <property type="match status" value="1"/>
</dbReference>
<keyword evidence="11" id="KW-1185">Reference proteome</keyword>
<dbReference type="RefSeq" id="WP_379705481.1">
    <property type="nucleotide sequence ID" value="NZ_JBHTAT010000001.1"/>
</dbReference>
<keyword evidence="5 8" id="KW-0378">Hydrolase</keyword>
<reference evidence="10 11" key="1">
    <citation type="journal article" date="2019" name="Int. J. Syst. Evol. Microbiol.">
        <title>The Global Catalogue of Microorganisms (GCM) 10K type strain sequencing project: providing services to taxonomists for standard genome sequencing and annotation.</title>
        <authorList>
            <consortium name="The Broad Institute Genomics Platform"/>
            <consortium name="The Broad Institute Genome Sequencing Center for Infectious Disease"/>
            <person name="Wu L."/>
            <person name="Ma J."/>
        </authorList>
    </citation>
    <scope>NUCLEOTIDE SEQUENCE [LARGE SCALE GENOMIC DNA]</scope>
    <source>
        <strain evidence="10 11">GX21</strain>
    </source>
</reference>
<evidence type="ECO:0000313" key="11">
    <source>
        <dbReference type="Proteomes" id="UP001596434"/>
    </source>
</evidence>
<accession>A0ABD6A1C5</accession>
<dbReference type="InterPro" id="IPR050556">
    <property type="entry name" value="Type_II_TA_system_RNase"/>
</dbReference>
<evidence type="ECO:0000256" key="8">
    <source>
        <dbReference type="HAMAP-Rule" id="MF_00265"/>
    </source>
</evidence>
<evidence type="ECO:0000259" key="9">
    <source>
        <dbReference type="Pfam" id="PF01850"/>
    </source>
</evidence>
<dbReference type="GO" id="GO:0090729">
    <property type="term" value="F:toxin activity"/>
    <property type="evidence" value="ECO:0007669"/>
    <property type="project" value="UniProtKB-KW"/>
</dbReference>
<evidence type="ECO:0000256" key="3">
    <source>
        <dbReference type="ARBA" id="ARBA00022722"/>
    </source>
</evidence>
<dbReference type="GO" id="GO:0004518">
    <property type="term" value="F:nuclease activity"/>
    <property type="evidence" value="ECO:0007669"/>
    <property type="project" value="UniProtKB-KW"/>
</dbReference>
<feature type="binding site" evidence="8">
    <location>
        <position position="4"/>
    </location>
    <ligand>
        <name>Mg(2+)</name>
        <dbReference type="ChEBI" id="CHEBI:18420"/>
    </ligand>
</feature>
<feature type="domain" description="PIN" evidence="9">
    <location>
        <begin position="1"/>
        <end position="122"/>
    </location>
</feature>
<name>A0ABD6A1C5_9EURY</name>
<dbReference type="Pfam" id="PF01850">
    <property type="entry name" value="PIN"/>
    <property type="match status" value="1"/>
</dbReference>
<dbReference type="EMBL" id="JBHTAT010000001">
    <property type="protein sequence ID" value="MFC7256539.1"/>
    <property type="molecule type" value="Genomic_DNA"/>
</dbReference>
<evidence type="ECO:0000256" key="1">
    <source>
        <dbReference type="ARBA" id="ARBA00001946"/>
    </source>
</evidence>
<evidence type="ECO:0000256" key="5">
    <source>
        <dbReference type="ARBA" id="ARBA00022801"/>
    </source>
</evidence>
<dbReference type="GO" id="GO:0000287">
    <property type="term" value="F:magnesium ion binding"/>
    <property type="evidence" value="ECO:0007669"/>
    <property type="project" value="UniProtKB-UniRule"/>
</dbReference>
<proteinExistence type="inferred from homology"/>
<evidence type="ECO:0000256" key="6">
    <source>
        <dbReference type="ARBA" id="ARBA00022842"/>
    </source>
</evidence>
<dbReference type="InterPro" id="IPR002716">
    <property type="entry name" value="PIN_dom"/>
</dbReference>
<keyword evidence="4 8" id="KW-0479">Metal-binding</keyword>
<comment type="caution">
    <text evidence="10">The sequence shown here is derived from an EMBL/GenBank/DDBJ whole genome shotgun (WGS) entry which is preliminary data.</text>
</comment>
<dbReference type="PANTHER" id="PTHR33653:SF1">
    <property type="entry name" value="RIBONUCLEASE VAPC2"/>
    <property type="match status" value="1"/>
</dbReference>
<keyword evidence="2 8" id="KW-1277">Toxin-antitoxin system</keyword>
<evidence type="ECO:0000256" key="7">
    <source>
        <dbReference type="ARBA" id="ARBA00038093"/>
    </source>
</evidence>
<dbReference type="PANTHER" id="PTHR33653">
    <property type="entry name" value="RIBONUCLEASE VAPC2"/>
    <property type="match status" value="1"/>
</dbReference>
<evidence type="ECO:0000256" key="2">
    <source>
        <dbReference type="ARBA" id="ARBA00022649"/>
    </source>
</evidence>
<dbReference type="InterPro" id="IPR029060">
    <property type="entry name" value="PIN-like_dom_sf"/>
</dbReference>
<dbReference type="EC" id="3.1.-.-" evidence="8"/>
<dbReference type="Proteomes" id="UP001596434">
    <property type="component" value="Unassembled WGS sequence"/>
</dbReference>
<evidence type="ECO:0000256" key="4">
    <source>
        <dbReference type="ARBA" id="ARBA00022723"/>
    </source>
</evidence>
<protein>
    <recommendedName>
        <fullName evidence="8">Ribonuclease VapC</fullName>
        <shortName evidence="8">RNase VapC</shortName>
        <ecNumber evidence="8">3.1.-.-</ecNumber>
    </recommendedName>
    <alternativeName>
        <fullName evidence="8">Putative toxin VapC</fullName>
    </alternativeName>
</protein>
<feature type="binding site" evidence="8">
    <location>
        <position position="100"/>
    </location>
    <ligand>
        <name>Mg(2+)</name>
        <dbReference type="ChEBI" id="CHEBI:18420"/>
    </ligand>
</feature>
<keyword evidence="6 8" id="KW-0460">Magnesium</keyword>
<organism evidence="10 11">
    <name type="scientific">Haloplanus litoreus</name>
    <dbReference type="NCBI Taxonomy" id="767515"/>
    <lineage>
        <taxon>Archaea</taxon>
        <taxon>Methanobacteriati</taxon>
        <taxon>Methanobacteriota</taxon>
        <taxon>Stenosarchaea group</taxon>
        <taxon>Halobacteria</taxon>
        <taxon>Halobacteriales</taxon>
        <taxon>Haloferacaceae</taxon>
        <taxon>Haloplanus</taxon>
    </lineage>
</organism>
<keyword evidence="3 8" id="KW-0540">Nuclease</keyword>
<comment type="similarity">
    <text evidence="7 8">Belongs to the PINc/VapC protein family.</text>
</comment>
<dbReference type="InterPro" id="IPR022907">
    <property type="entry name" value="VapC_family"/>
</dbReference>
<dbReference type="HAMAP" id="MF_00265">
    <property type="entry name" value="VapC_Nob1"/>
    <property type="match status" value="1"/>
</dbReference>
<dbReference type="AlphaFoldDB" id="A0ABD6A1C5"/>
<dbReference type="GeneID" id="96954930"/>
<dbReference type="Gene3D" id="3.40.50.1010">
    <property type="entry name" value="5'-nuclease"/>
    <property type="match status" value="1"/>
</dbReference>